<evidence type="ECO:0000313" key="3">
    <source>
        <dbReference type="Proteomes" id="UP000789342"/>
    </source>
</evidence>
<gene>
    <name evidence="2" type="ORF">AMORRO_LOCUS3944</name>
</gene>
<keyword evidence="3" id="KW-1185">Reference proteome</keyword>
<dbReference type="AlphaFoldDB" id="A0A9N9A3E8"/>
<feature type="compositionally biased region" description="Low complexity" evidence="1">
    <location>
        <begin position="37"/>
        <end position="47"/>
    </location>
</feature>
<dbReference type="Proteomes" id="UP000789342">
    <property type="component" value="Unassembled WGS sequence"/>
</dbReference>
<reference evidence="2" key="1">
    <citation type="submission" date="2021-06" db="EMBL/GenBank/DDBJ databases">
        <authorList>
            <person name="Kallberg Y."/>
            <person name="Tangrot J."/>
            <person name="Rosling A."/>
        </authorList>
    </citation>
    <scope>NUCLEOTIDE SEQUENCE</scope>
    <source>
        <strain evidence="2">CL551</strain>
    </source>
</reference>
<name>A0A9N9A3E8_9GLOM</name>
<feature type="non-terminal residue" evidence="2">
    <location>
        <position position="1"/>
    </location>
</feature>
<dbReference type="EMBL" id="CAJVPV010002014">
    <property type="protein sequence ID" value="CAG8515509.1"/>
    <property type="molecule type" value="Genomic_DNA"/>
</dbReference>
<comment type="caution">
    <text evidence="2">The sequence shown here is derived from an EMBL/GenBank/DDBJ whole genome shotgun (WGS) entry which is preliminary data.</text>
</comment>
<evidence type="ECO:0000256" key="1">
    <source>
        <dbReference type="SAM" id="MobiDB-lite"/>
    </source>
</evidence>
<organism evidence="2 3">
    <name type="scientific">Acaulospora morrowiae</name>
    <dbReference type="NCBI Taxonomy" id="94023"/>
    <lineage>
        <taxon>Eukaryota</taxon>
        <taxon>Fungi</taxon>
        <taxon>Fungi incertae sedis</taxon>
        <taxon>Mucoromycota</taxon>
        <taxon>Glomeromycotina</taxon>
        <taxon>Glomeromycetes</taxon>
        <taxon>Diversisporales</taxon>
        <taxon>Acaulosporaceae</taxon>
        <taxon>Acaulospora</taxon>
    </lineage>
</organism>
<accession>A0A9N9A3E8</accession>
<protein>
    <submittedName>
        <fullName evidence="2">7635_t:CDS:1</fullName>
    </submittedName>
</protein>
<proteinExistence type="predicted"/>
<sequence length="167" mass="18115">MSSRSVTPLSDVPLSRRVMVTNSKGRIISVVSENFLGGSASSPPSSGTEYIPSSEPPEDAQSEVPSEVSTIEASSFSTHVAPRGRKDILYPSRLPVPSSTHFSGHILCPSCIGRWQEINHLRKVIESNTFGSSCQECQVLRRSLDHIKTISKSSLVNPPSDRSSSNY</sequence>
<feature type="compositionally biased region" description="Polar residues" evidence="1">
    <location>
        <begin position="63"/>
        <end position="77"/>
    </location>
</feature>
<feature type="region of interest" description="Disordered" evidence="1">
    <location>
        <begin position="35"/>
        <end position="77"/>
    </location>
</feature>
<evidence type="ECO:0000313" key="2">
    <source>
        <dbReference type="EMBL" id="CAG8515509.1"/>
    </source>
</evidence>